<dbReference type="SUPFAM" id="SSF53098">
    <property type="entry name" value="Ribonuclease H-like"/>
    <property type="match status" value="1"/>
</dbReference>
<dbReference type="Gene3D" id="1.10.10.650">
    <property type="entry name" value="RuvA domain 2-like"/>
    <property type="match status" value="1"/>
</dbReference>
<evidence type="ECO:0000259" key="4">
    <source>
        <dbReference type="Pfam" id="PF14639"/>
    </source>
</evidence>
<evidence type="ECO:0000259" key="3">
    <source>
        <dbReference type="Pfam" id="PF14633"/>
    </source>
</evidence>
<dbReference type="CDD" id="cd09918">
    <property type="entry name" value="SH2_Nterm_SPT6_like"/>
    <property type="match status" value="1"/>
</dbReference>
<organism evidence="5 6">
    <name type="scientific">Trypanosoma cruzi Dm28c</name>
    <dbReference type="NCBI Taxonomy" id="1416333"/>
    <lineage>
        <taxon>Eukaryota</taxon>
        <taxon>Discoba</taxon>
        <taxon>Euglenozoa</taxon>
        <taxon>Kinetoplastea</taxon>
        <taxon>Metakinetoplastina</taxon>
        <taxon>Trypanosomatida</taxon>
        <taxon>Trypanosomatidae</taxon>
        <taxon>Trypanosoma</taxon>
        <taxon>Schizotrypanum</taxon>
    </lineage>
</organism>
<dbReference type="PANTHER" id="PTHR10145">
    <property type="entry name" value="TRANSCRIPTION ELONGATION FACTOR SPT6"/>
    <property type="match status" value="1"/>
</dbReference>
<dbReference type="Gene3D" id="1.10.10.2740">
    <property type="entry name" value="Spt6, Death-like domain"/>
    <property type="match status" value="1"/>
</dbReference>
<evidence type="ECO:0008006" key="7">
    <source>
        <dbReference type="Google" id="ProtNLM"/>
    </source>
</evidence>
<proteinExistence type="predicted"/>
<feature type="coiled-coil region" evidence="1">
    <location>
        <begin position="76"/>
        <end position="112"/>
    </location>
</feature>
<dbReference type="GO" id="GO:0042393">
    <property type="term" value="F:histone binding"/>
    <property type="evidence" value="ECO:0007669"/>
    <property type="project" value="TreeGrafter"/>
</dbReference>
<dbReference type="InterPro" id="IPR036860">
    <property type="entry name" value="SH2_dom_sf"/>
</dbReference>
<dbReference type="VEuPathDB" id="TriTrypDB:TCDM_10294"/>
<feature type="compositionally biased region" description="Acidic residues" evidence="2">
    <location>
        <begin position="114"/>
        <end position="141"/>
    </location>
</feature>
<dbReference type="GO" id="GO:0008023">
    <property type="term" value="C:transcription elongation factor complex"/>
    <property type="evidence" value="ECO:0007669"/>
    <property type="project" value="TreeGrafter"/>
</dbReference>
<comment type="caution">
    <text evidence="5">The sequence shown here is derived from an EMBL/GenBank/DDBJ whole genome shotgun (WGS) entry which is preliminary data.</text>
</comment>
<dbReference type="InterPro" id="IPR042066">
    <property type="entry name" value="Spt6_death-like"/>
</dbReference>
<evidence type="ECO:0000256" key="2">
    <source>
        <dbReference type="SAM" id="MobiDB-lite"/>
    </source>
</evidence>
<dbReference type="InterPro" id="IPR028231">
    <property type="entry name" value="Spt6_YqgF"/>
</dbReference>
<reference evidence="5 6" key="1">
    <citation type="journal article" date="2014" name="Genome Announc.">
        <title>Trypanosoma cruzi Clone Dm28c Draft Genome Sequence.</title>
        <authorList>
            <person name="Grisard E.C."/>
            <person name="Teixeira S.M."/>
            <person name="de Almeida L.G."/>
            <person name="Stoco P.H."/>
            <person name="Gerber A.L."/>
            <person name="Talavera-Lopez C."/>
            <person name="Lima O.C."/>
            <person name="Andersson B."/>
            <person name="de Vasconcelos A.T."/>
        </authorList>
    </citation>
    <scope>NUCLEOTIDE SEQUENCE [LARGE SCALE GENOMIC DNA]</scope>
    <source>
        <strain evidence="5 6">Dm28c</strain>
    </source>
</reference>
<dbReference type="InterPro" id="IPR035420">
    <property type="entry name" value="Spt6_SH2"/>
</dbReference>
<keyword evidence="1" id="KW-0175">Coiled coil</keyword>
<dbReference type="Pfam" id="PF14639">
    <property type="entry name" value="YqgF"/>
    <property type="match status" value="1"/>
</dbReference>
<dbReference type="Proteomes" id="UP000017861">
    <property type="component" value="Unassembled WGS sequence"/>
</dbReference>
<dbReference type="Gene3D" id="3.30.505.10">
    <property type="entry name" value="SH2 domain"/>
    <property type="match status" value="1"/>
</dbReference>
<dbReference type="InterPro" id="IPR023323">
    <property type="entry name" value="Tex-like_dom_sf"/>
</dbReference>
<protein>
    <recommendedName>
        <fullName evidence="7">Transcription elongation factor SPT6</fullName>
    </recommendedName>
</protein>
<gene>
    <name evidence="5" type="ORF">TCDM_10294</name>
</gene>
<evidence type="ECO:0000313" key="6">
    <source>
        <dbReference type="Proteomes" id="UP000017861"/>
    </source>
</evidence>
<dbReference type="Gene3D" id="3.30.420.140">
    <property type="entry name" value="YqgF/RNase H-like domain"/>
    <property type="match status" value="1"/>
</dbReference>
<dbReference type="InterPro" id="IPR035019">
    <property type="entry name" value="Spt6_SH2_N"/>
</dbReference>
<dbReference type="GO" id="GO:0140673">
    <property type="term" value="P:transcription elongation-coupled chromatin remodeling"/>
    <property type="evidence" value="ECO:0007669"/>
    <property type="project" value="InterPro"/>
</dbReference>
<dbReference type="InterPro" id="IPR017072">
    <property type="entry name" value="TF_Spt6"/>
</dbReference>
<dbReference type="EMBL" id="AYLP01000213">
    <property type="protein sequence ID" value="ESS62074.1"/>
    <property type="molecule type" value="Genomic_DNA"/>
</dbReference>
<evidence type="ECO:0000256" key="1">
    <source>
        <dbReference type="SAM" id="Coils"/>
    </source>
</evidence>
<dbReference type="GO" id="GO:0031491">
    <property type="term" value="F:nucleosome binding"/>
    <property type="evidence" value="ECO:0007669"/>
    <property type="project" value="TreeGrafter"/>
</dbReference>
<dbReference type="Gene3D" id="1.10.150.850">
    <property type="entry name" value="Spt6, helix-hairpin-helix domain"/>
    <property type="match status" value="1"/>
</dbReference>
<feature type="region of interest" description="Disordered" evidence="2">
    <location>
        <begin position="112"/>
        <end position="141"/>
    </location>
</feature>
<dbReference type="Gene3D" id="1.10.3500.10">
    <property type="entry name" value="Tex N-terminal region-like"/>
    <property type="match status" value="1"/>
</dbReference>
<dbReference type="InterPro" id="IPR037027">
    <property type="entry name" value="YqgF/RNaseH-like_dom_sf"/>
</dbReference>
<dbReference type="OrthoDB" id="995477at2759"/>
<accession>V5B3D2</accession>
<dbReference type="InterPro" id="IPR012337">
    <property type="entry name" value="RNaseH-like_sf"/>
</dbReference>
<sequence length="1486" mass="168120">MRLYLGCTPKNQEGRSSTGVMEETGTRIAPELPPRTIEEVLAGAMWVASLTDPTLCLERLHETFNEVIFSCVDEEAEDEEERVGRLKTAADRLREQRAKEDLRRALMELQDNTYVDEAEGEGEDEGDGVDEDDNDEEFSDESQLMNDEEFLLWIHRNDIQRQEDRAEVIGVDVTAADSAVTGIELQLHRVGLGEEDRLMAEDPLPERLKAIEVRERRPALGSRILPHGYSYKIPLEYEAFWILRQLRGAGQPLAHNTRICAIATRLPAEVADEPVVVSIAYAVKKMTQEYMEPAHLMLYHQTALHPLLCALLEASPLTEAAESTLPVSSYAYSIKTGRRQRPFISDSYVGFNALADRSIGEGDPAWNRIGSNEADFAQRKPCFLELGRLLVRILELDVLCHRLESQRQQLLLKLKDHPESCVQEQRVALESLVFESGIEADLWQTFSGLLTVGQGRGPTQVIKGLGLEDAFEEYTITGLQYQENLLANAPVHVCQSPQSMPLMDWARQVGATARSPRSAEAVLFLFNQAIVEQFSRLPILRKRLFDVFCAEGDLIVTYKLCERRDDVYPLATFFVEHPRHYLDLLERERQGKVALYYVLSEELVCREMNLRQLYDRSPAADEWFLERERAMELLLVRLIDGLIPKVKAELSQFAQQFVQTQAMERLGLICAQGPYEPTRLCLEVYDDDALTWEPEWNVVEALPLKQLHVNGYKTLRRVCAAYRGDSGITHISFIDESGSFIGSTRWENPAWSSETGRAADLMQQNQLEKLCARCSPSVIVVGASNMASLSLMRSLLKFLRGRVYAAFHVHIPIVWAPVEVARLYSSTTFAELEIPGADSLARTSLALARYVQDPLHAICVLFDKERTALRLSLGATVYVTGEQEDQLYARLCWEMSLWVTACGVWVEDCVTRPTSVASLQFLAGFGPSRARKLHQLLTLRRPNSREECGQLIKEYFGAYVSHNAISSLRFGPPSDASTDNGGSFSRWHLLDQTLIPREWYNAAAFVASAALKSVPSRLVALVEFMRLEASEKRDRIDRHAHQRKMITAIREARRPEWDSLLGEREVEFLQEEMITVGQSFLRRPYRRLSDRELMSFVTGIVYCTQSSAYSDTRSVDTRSLVICEGDYVMGTVQGVRGGGAVPGIRVSTSFGLGAFIAAEDIDDETMRQDVLLYEQSARENAGMPQPPSNLTPPTWLRRGVPIQGIVFGCNWERCELRLRWCRPRDTISNGNRSNAEQGGKDDVDSDNHYLSYATCVNDAMSSANSLRTVRMNIDARVFATKISRHPLFRDTTSATAQTYLHDKRIGEVILRPATGRRNKAIAVVKIGERSTCNWLISEERRPNGAIYYRLKDKLTGREVEFGDVDEFLNNFIAPMVALVRSIRSHRRFVESARDVQDALDAQRQSGLGFTYVFAEVSQQSRPPFYRVFTRGGVTERNFYLHIDESSIYVRVPIRRSGGRGGIDLRWVRCRNAEHVSEVVKGLARPS</sequence>
<name>V5B3D2_TRYCR</name>
<dbReference type="PANTHER" id="PTHR10145:SF6">
    <property type="entry name" value="TRANSCRIPTION ELONGATION FACTOR SPT6"/>
    <property type="match status" value="1"/>
</dbReference>
<feature type="domain" description="Spt6 SH2" evidence="3">
    <location>
        <begin position="1281"/>
        <end position="1414"/>
    </location>
</feature>
<feature type="domain" description="Transcription elongation factor Spt6 YqgF" evidence="4">
    <location>
        <begin position="719"/>
        <end position="855"/>
    </location>
</feature>
<evidence type="ECO:0000313" key="5">
    <source>
        <dbReference type="EMBL" id="ESS62074.1"/>
    </source>
</evidence>
<dbReference type="GO" id="GO:0034728">
    <property type="term" value="P:nucleosome organization"/>
    <property type="evidence" value="ECO:0007669"/>
    <property type="project" value="TreeGrafter"/>
</dbReference>
<dbReference type="Pfam" id="PF14633">
    <property type="entry name" value="SH2_2"/>
    <property type="match status" value="1"/>
</dbReference>
<dbReference type="InterPro" id="IPR023319">
    <property type="entry name" value="Tex-like_HTH_dom_sf"/>
</dbReference>